<evidence type="ECO:0000256" key="2">
    <source>
        <dbReference type="ARBA" id="ARBA00022692"/>
    </source>
</evidence>
<feature type="transmembrane region" description="Helical" evidence="6">
    <location>
        <begin position="230"/>
        <end position="249"/>
    </location>
</feature>
<dbReference type="PANTHER" id="PTHR23502">
    <property type="entry name" value="MAJOR FACILITATOR SUPERFAMILY"/>
    <property type="match status" value="1"/>
</dbReference>
<evidence type="ECO:0000256" key="1">
    <source>
        <dbReference type="ARBA" id="ARBA00004141"/>
    </source>
</evidence>
<dbReference type="SUPFAM" id="SSF103473">
    <property type="entry name" value="MFS general substrate transporter"/>
    <property type="match status" value="1"/>
</dbReference>
<evidence type="ECO:0000256" key="5">
    <source>
        <dbReference type="SAM" id="MobiDB-lite"/>
    </source>
</evidence>
<feature type="transmembrane region" description="Helical" evidence="6">
    <location>
        <begin position="329"/>
        <end position="347"/>
    </location>
</feature>
<evidence type="ECO:0000256" key="3">
    <source>
        <dbReference type="ARBA" id="ARBA00022989"/>
    </source>
</evidence>
<feature type="domain" description="Major facilitator superfamily (MFS) profile" evidence="7">
    <location>
        <begin position="230"/>
        <end position="681"/>
    </location>
</feature>
<keyword evidence="4 6" id="KW-0472">Membrane</keyword>
<dbReference type="PROSITE" id="PS50850">
    <property type="entry name" value="MFS"/>
    <property type="match status" value="1"/>
</dbReference>
<feature type="transmembrane region" description="Helical" evidence="6">
    <location>
        <begin position="654"/>
        <end position="677"/>
    </location>
</feature>
<accession>A0A8T9BXX2</accession>
<gene>
    <name evidence="8" type="primary">ITP1_0</name>
    <name evidence="8" type="ORF">LSUE1_G008413</name>
</gene>
<feature type="region of interest" description="Disordered" evidence="5">
    <location>
        <begin position="64"/>
        <end position="170"/>
    </location>
</feature>
<feature type="transmembrane region" description="Helical" evidence="6">
    <location>
        <begin position="499"/>
        <end position="521"/>
    </location>
</feature>
<evidence type="ECO:0000313" key="8">
    <source>
        <dbReference type="EMBL" id="TVY71173.1"/>
    </source>
</evidence>
<dbReference type="InterPro" id="IPR036259">
    <property type="entry name" value="MFS_trans_sf"/>
</dbReference>
<feature type="transmembrane region" description="Helical" evidence="6">
    <location>
        <begin position="567"/>
        <end position="583"/>
    </location>
</feature>
<dbReference type="Gene3D" id="1.20.1250.20">
    <property type="entry name" value="MFS general substrate transporter like domains"/>
    <property type="match status" value="1"/>
</dbReference>
<feature type="compositionally biased region" description="Polar residues" evidence="5">
    <location>
        <begin position="93"/>
        <end position="119"/>
    </location>
</feature>
<feature type="transmembrane region" description="Helical" evidence="6">
    <location>
        <begin position="384"/>
        <end position="403"/>
    </location>
</feature>
<dbReference type="OrthoDB" id="440553at2759"/>
<evidence type="ECO:0000256" key="4">
    <source>
        <dbReference type="ARBA" id="ARBA00023136"/>
    </source>
</evidence>
<dbReference type="InterPro" id="IPR011701">
    <property type="entry name" value="MFS"/>
</dbReference>
<evidence type="ECO:0000259" key="7">
    <source>
        <dbReference type="PROSITE" id="PS50850"/>
    </source>
</evidence>
<dbReference type="InterPro" id="IPR020846">
    <property type="entry name" value="MFS_dom"/>
</dbReference>
<comment type="caution">
    <text evidence="8">The sequence shown here is derived from an EMBL/GenBank/DDBJ whole genome shotgun (WGS) entry which is preliminary data.</text>
</comment>
<keyword evidence="3 6" id="KW-1133">Transmembrane helix</keyword>
<dbReference type="AlphaFoldDB" id="A0A8T9BXX2"/>
<name>A0A8T9BXX2_9HELO</name>
<sequence>MESDSHPKKVRTFSKFLAASDALKMEPQSKLSGARCKTSWLSTKLSRNSSMTSKSRSVPIFVHVGDLLKPPGSSPQFPPAQETSEHTSEDDSNQANTAMGINRTTPTVPHNAVTPQTVMGGSRTPPTEPHYVVSPQTPFPSQPNGDTKDESTTEVTERATRPEDIESETNTKSIYSLFPEPPDPLEHFDKWFPEIPQQVARMEEKQKARVDKSLPQPPYHVFDSKKKMQIVILVSMAGILSPLSTSIYLPALTAIASEFQMSTTLVLLTVMVFMVFQGIAPFFWMPLCNTLGRRPIFIVTLIIFVGANIGLVFSKSFAALMVLRSVQSIGSAALTATCAAVIGDISASKERGRFIGLFGAVLMFTFISPVLGGILTHWMGFRSIFWFLFAFGSLVLILIIMVLPETLRSIAGNGTIRLKPFQQPLFNVVRSSSDTPFDSDLAKFSVRTKSLSMESLFEPLRCLAQKDVLATAFLGSVAFAICTTVITTTTTMLEQHYQFSAFIIGLTFLPAGAGSMLSFFLMGYLMDHDLRVVEADYRQMYDLEKHVLLDHKLLSDFPIERARLRNAWWIIFIFVGTTAAYGFSFSGRSICGPLILQFFIASSATAFLLLNGVFIADLYHGYGSVTLAVNLIRFLMGALAVGTVQLALDRVGNGFTFLIMAMAMLGLVPMMIVQWVFGRPWKARRNSTWPRKKLSVDLGLPDFERLAEKFMPQLKGLRLPKFRTNISESRDASRWPR</sequence>
<dbReference type="GO" id="GO:0005886">
    <property type="term" value="C:plasma membrane"/>
    <property type="evidence" value="ECO:0007669"/>
    <property type="project" value="TreeGrafter"/>
</dbReference>
<feature type="transmembrane region" description="Helical" evidence="6">
    <location>
        <begin position="468"/>
        <end position="487"/>
    </location>
</feature>
<dbReference type="Proteomes" id="UP000469558">
    <property type="component" value="Unassembled WGS sequence"/>
</dbReference>
<feature type="transmembrane region" description="Helical" evidence="6">
    <location>
        <begin position="354"/>
        <end position="378"/>
    </location>
</feature>
<feature type="compositionally biased region" description="Basic and acidic residues" evidence="5">
    <location>
        <begin position="146"/>
        <end position="164"/>
    </location>
</feature>
<dbReference type="Pfam" id="PF07690">
    <property type="entry name" value="MFS_1"/>
    <property type="match status" value="1"/>
</dbReference>
<organism evidence="8 9">
    <name type="scientific">Lachnellula suecica</name>
    <dbReference type="NCBI Taxonomy" id="602035"/>
    <lineage>
        <taxon>Eukaryota</taxon>
        <taxon>Fungi</taxon>
        <taxon>Dikarya</taxon>
        <taxon>Ascomycota</taxon>
        <taxon>Pezizomycotina</taxon>
        <taxon>Leotiomycetes</taxon>
        <taxon>Helotiales</taxon>
        <taxon>Lachnaceae</taxon>
        <taxon>Lachnellula</taxon>
    </lineage>
</organism>
<feature type="transmembrane region" description="Helical" evidence="6">
    <location>
        <begin position="261"/>
        <end position="284"/>
    </location>
</feature>
<keyword evidence="2 6" id="KW-0812">Transmembrane</keyword>
<dbReference type="EMBL" id="QGMK01001323">
    <property type="protein sequence ID" value="TVY71173.1"/>
    <property type="molecule type" value="Genomic_DNA"/>
</dbReference>
<evidence type="ECO:0000256" key="6">
    <source>
        <dbReference type="SAM" id="Phobius"/>
    </source>
</evidence>
<keyword evidence="9" id="KW-1185">Reference proteome</keyword>
<dbReference type="GO" id="GO:0022857">
    <property type="term" value="F:transmembrane transporter activity"/>
    <property type="evidence" value="ECO:0007669"/>
    <property type="project" value="InterPro"/>
</dbReference>
<reference evidence="8 9" key="1">
    <citation type="submission" date="2018-05" db="EMBL/GenBank/DDBJ databases">
        <title>Genome sequencing and assembly of the regulated plant pathogen Lachnellula willkommii and related sister species for the development of diagnostic species identification markers.</title>
        <authorList>
            <person name="Giroux E."/>
            <person name="Bilodeau G."/>
        </authorList>
    </citation>
    <scope>NUCLEOTIDE SEQUENCE [LARGE SCALE GENOMIC DNA]</scope>
    <source>
        <strain evidence="8 9">CBS 268.59</strain>
    </source>
</reference>
<comment type="subcellular location">
    <subcellularLocation>
        <location evidence="1">Membrane</location>
        <topology evidence="1">Multi-pass membrane protein</topology>
    </subcellularLocation>
</comment>
<protein>
    <submittedName>
        <fullName evidence="8">Itaconate transport protein</fullName>
    </submittedName>
</protein>
<feature type="transmembrane region" description="Helical" evidence="6">
    <location>
        <begin position="595"/>
        <end position="619"/>
    </location>
</feature>
<feature type="transmembrane region" description="Helical" evidence="6">
    <location>
        <begin position="631"/>
        <end position="648"/>
    </location>
</feature>
<proteinExistence type="predicted"/>
<dbReference type="PANTHER" id="PTHR23502:SF26">
    <property type="entry name" value="MAJOR FACILITATOR SUPERFAMILY (MFS) PROFILE DOMAIN-CONTAINING PROTEIN"/>
    <property type="match status" value="1"/>
</dbReference>
<evidence type="ECO:0000313" key="9">
    <source>
        <dbReference type="Proteomes" id="UP000469558"/>
    </source>
</evidence>
<feature type="transmembrane region" description="Helical" evidence="6">
    <location>
        <begin position="296"/>
        <end position="323"/>
    </location>
</feature>